<reference evidence="2" key="1">
    <citation type="submission" date="2017-01" db="EMBL/GenBank/DDBJ databases">
        <authorList>
            <person name="Varghese N."/>
            <person name="Submissions S."/>
        </authorList>
    </citation>
    <scope>NUCLEOTIDE SEQUENCE [LARGE SCALE GENOMIC DNA]</scope>
    <source>
        <strain evidence="2">LP100</strain>
    </source>
</reference>
<dbReference type="InterPro" id="IPR018534">
    <property type="entry name" value="Tet_reg_excision_RteC"/>
</dbReference>
<dbReference type="STRING" id="1317125.SAMN05444128_3976"/>
<dbReference type="OrthoDB" id="790983at2"/>
<name>A0A1R3XUV5_9BACT</name>
<accession>A0A1R3XUV5</accession>
<evidence type="ECO:0000313" key="1">
    <source>
        <dbReference type="EMBL" id="SIT95233.1"/>
    </source>
</evidence>
<proteinExistence type="predicted"/>
<evidence type="ECO:0000313" key="2">
    <source>
        <dbReference type="Proteomes" id="UP000187181"/>
    </source>
</evidence>
<dbReference type="AlphaFoldDB" id="A0A1R3XUV5"/>
<sequence length="298" mass="34521">MSQPVPPATDTLNFMDMIQLAEQLHHQLVEQLREADCQPAPSAIQQHDCLLRLISEAIGQLKQLVLRHTFPDTQEEIRFFKHCKPKFTSLLIYHTRLAQLDLKMPLGSRQDMLGHFEKELLLIRVFYEQHVSLYQYFLSQATFLDERLFVRGNQDLPSPYSTTSVDSDTRFTTHYDYLFGRFLANERLRQYLLQAIEDLERPAPAGPSAGQRAAISWTGSKVHLIELAYALYESGQINGGTTGVQEIAERLEDFFQVKLGGVYRTFQEMRQRKKDSRTKFLDLMKERLLCRMDTLDGS</sequence>
<dbReference type="EMBL" id="FTPP01000006">
    <property type="protein sequence ID" value="SIT95233.1"/>
    <property type="molecule type" value="Genomic_DNA"/>
</dbReference>
<dbReference type="Proteomes" id="UP000187181">
    <property type="component" value="Unassembled WGS sequence"/>
</dbReference>
<gene>
    <name evidence="1" type="ORF">SAMN05444128_3976</name>
</gene>
<organism evidence="1 2">
    <name type="scientific">Pontibacter indicus</name>
    <dbReference type="NCBI Taxonomy" id="1317125"/>
    <lineage>
        <taxon>Bacteria</taxon>
        <taxon>Pseudomonadati</taxon>
        <taxon>Bacteroidota</taxon>
        <taxon>Cytophagia</taxon>
        <taxon>Cytophagales</taxon>
        <taxon>Hymenobacteraceae</taxon>
        <taxon>Pontibacter</taxon>
    </lineage>
</organism>
<dbReference type="Pfam" id="PF09357">
    <property type="entry name" value="RteC"/>
    <property type="match status" value="1"/>
</dbReference>
<keyword evidence="2" id="KW-1185">Reference proteome</keyword>
<protein>
    <submittedName>
        <fullName evidence="1">RteC protein</fullName>
    </submittedName>
</protein>